<feature type="transmembrane region" description="Helical" evidence="13">
    <location>
        <begin position="151"/>
        <end position="169"/>
    </location>
</feature>
<evidence type="ECO:0000256" key="13">
    <source>
        <dbReference type="RuleBase" id="RU363047"/>
    </source>
</evidence>
<name>A0A1U7STT0_ALLSI</name>
<evidence type="ECO:0000256" key="2">
    <source>
        <dbReference type="ARBA" id="ARBA00010663"/>
    </source>
</evidence>
<keyword evidence="5 12" id="KW-0812">Transmembrane</keyword>
<keyword evidence="7 13" id="KW-1133">Transmembrane helix</keyword>
<evidence type="ECO:0000256" key="8">
    <source>
        <dbReference type="ARBA" id="ARBA00023040"/>
    </source>
</evidence>
<dbReference type="InterPro" id="IPR017452">
    <property type="entry name" value="GPCR_Rhodpsn_7TM"/>
</dbReference>
<dbReference type="PROSITE" id="PS00237">
    <property type="entry name" value="G_PROTEIN_RECEP_F1_1"/>
    <property type="match status" value="1"/>
</dbReference>
<evidence type="ECO:0000256" key="3">
    <source>
        <dbReference type="ARBA" id="ARBA00022475"/>
    </source>
</evidence>
<keyword evidence="15" id="KW-1185">Reference proteome</keyword>
<dbReference type="Proteomes" id="UP000189705">
    <property type="component" value="Unplaced"/>
</dbReference>
<evidence type="ECO:0000313" key="15">
    <source>
        <dbReference type="Proteomes" id="UP000189705"/>
    </source>
</evidence>
<protein>
    <recommendedName>
        <fullName evidence="13">Olfactory receptor</fullName>
    </recommendedName>
</protein>
<keyword evidence="11 12" id="KW-0807">Transducer</keyword>
<feature type="transmembrane region" description="Helical" evidence="13">
    <location>
        <begin position="36"/>
        <end position="61"/>
    </location>
</feature>
<dbReference type="GO" id="GO:0004930">
    <property type="term" value="F:G protein-coupled receptor activity"/>
    <property type="evidence" value="ECO:0007669"/>
    <property type="project" value="UniProtKB-KW"/>
</dbReference>
<keyword evidence="10 12" id="KW-0675">Receptor</keyword>
<dbReference type="GO" id="GO:0005886">
    <property type="term" value="C:plasma membrane"/>
    <property type="evidence" value="ECO:0007669"/>
    <property type="project" value="UniProtKB-SubCell"/>
</dbReference>
<dbReference type="PRINTS" id="PR00245">
    <property type="entry name" value="OLFACTORYR"/>
</dbReference>
<comment type="similarity">
    <text evidence="2 12">Belongs to the G-protein coupled receptor 1 family.</text>
</comment>
<dbReference type="OrthoDB" id="9975554at2759"/>
<organism evidence="15 16">
    <name type="scientific">Alligator sinensis</name>
    <name type="common">Chinese alligator</name>
    <dbReference type="NCBI Taxonomy" id="38654"/>
    <lineage>
        <taxon>Eukaryota</taxon>
        <taxon>Metazoa</taxon>
        <taxon>Chordata</taxon>
        <taxon>Craniata</taxon>
        <taxon>Vertebrata</taxon>
        <taxon>Euteleostomi</taxon>
        <taxon>Archelosauria</taxon>
        <taxon>Archosauria</taxon>
        <taxon>Crocodylia</taxon>
        <taxon>Alligatoridae</taxon>
        <taxon>Alligatorinae</taxon>
        <taxon>Alligator</taxon>
    </lineage>
</organism>
<dbReference type="CDD" id="cd15225">
    <property type="entry name" value="7tmA_OR10A-like"/>
    <property type="match status" value="1"/>
</dbReference>
<sequence length="322" mass="36006">MASEDFKPVEEIGKSNQSCLTEVVLLGFSDFQELQVLLFVLVLLFYVFAFFGNLLTVIVTLVEPALYTPMYFFLRNLSFLEVSYTSVTIPKMLVDLLSETQTISFAGCGVQMFFFLLFAVTECSLLSVMAYDRYVAICNPLQYTLSMNQRVCTELSAVAWTIGTLVAFSQTLSVFTKPFCGANTIRHFFCEIVAVLTLASTDTHTDEVAITVLTVLLLMVPFLLILLSYVFIISTILKIPSAEGRSKAFSTCSSHLIMVSLFYGSGTFVYMEPTSVHSQSKERFFSLVYTVLTPTVNPIIYSLRNKEMKSAVKKTIGQKVFS</sequence>
<feature type="transmembrane region" description="Helical" evidence="13">
    <location>
        <begin position="113"/>
        <end position="131"/>
    </location>
</feature>
<dbReference type="AlphaFoldDB" id="A0A1U7STT0"/>
<evidence type="ECO:0000256" key="7">
    <source>
        <dbReference type="ARBA" id="ARBA00022989"/>
    </source>
</evidence>
<dbReference type="PROSITE" id="PS50262">
    <property type="entry name" value="G_PROTEIN_RECEP_F1_2"/>
    <property type="match status" value="1"/>
</dbReference>
<evidence type="ECO:0000259" key="14">
    <source>
        <dbReference type="PROSITE" id="PS50262"/>
    </source>
</evidence>
<dbReference type="eggNOG" id="ENOG502QVH7">
    <property type="taxonomic scope" value="Eukaryota"/>
</dbReference>
<dbReference type="InterPro" id="IPR000276">
    <property type="entry name" value="GPCR_Rhodpsn"/>
</dbReference>
<feature type="transmembrane region" description="Helical" evidence="13">
    <location>
        <begin position="249"/>
        <end position="271"/>
    </location>
</feature>
<dbReference type="PRINTS" id="PR00237">
    <property type="entry name" value="GPCRRHODOPSN"/>
</dbReference>
<keyword evidence="4 13" id="KW-0716">Sensory transduction</keyword>
<evidence type="ECO:0000313" key="16">
    <source>
        <dbReference type="RefSeq" id="XP_006036494.1"/>
    </source>
</evidence>
<evidence type="ECO:0000256" key="6">
    <source>
        <dbReference type="ARBA" id="ARBA00022725"/>
    </source>
</evidence>
<dbReference type="GO" id="GO:0004984">
    <property type="term" value="F:olfactory receptor activity"/>
    <property type="evidence" value="ECO:0007669"/>
    <property type="project" value="InterPro"/>
</dbReference>
<feature type="transmembrane region" description="Helical" evidence="13">
    <location>
        <begin position="73"/>
        <end position="93"/>
    </location>
</feature>
<accession>A0A1U7STT0</accession>
<keyword evidence="6 13" id="KW-0552">Olfaction</keyword>
<dbReference type="Pfam" id="PF13853">
    <property type="entry name" value="7tm_4"/>
    <property type="match status" value="1"/>
</dbReference>
<evidence type="ECO:0000256" key="5">
    <source>
        <dbReference type="ARBA" id="ARBA00022692"/>
    </source>
</evidence>
<dbReference type="RefSeq" id="XP_006036494.1">
    <property type="nucleotide sequence ID" value="XM_006036432.2"/>
</dbReference>
<comment type="subcellular location">
    <subcellularLocation>
        <location evidence="1 13">Cell membrane</location>
        <topology evidence="1 13">Multi-pass membrane protein</topology>
    </subcellularLocation>
</comment>
<keyword evidence="8 12" id="KW-0297">G-protein coupled receptor</keyword>
<evidence type="ECO:0000256" key="10">
    <source>
        <dbReference type="ARBA" id="ARBA00023170"/>
    </source>
</evidence>
<dbReference type="PANTHER" id="PTHR26453">
    <property type="entry name" value="OLFACTORY RECEPTOR"/>
    <property type="match status" value="1"/>
</dbReference>
<dbReference type="InParanoid" id="A0A1U7STT0"/>
<evidence type="ECO:0000256" key="12">
    <source>
        <dbReference type="RuleBase" id="RU000688"/>
    </source>
</evidence>
<reference evidence="16" key="1">
    <citation type="submission" date="2025-08" db="UniProtKB">
        <authorList>
            <consortium name="RefSeq"/>
        </authorList>
    </citation>
    <scope>IDENTIFICATION</scope>
</reference>
<proteinExistence type="inferred from homology"/>
<evidence type="ECO:0000256" key="1">
    <source>
        <dbReference type="ARBA" id="ARBA00004651"/>
    </source>
</evidence>
<dbReference type="GeneID" id="102378253"/>
<evidence type="ECO:0000256" key="11">
    <source>
        <dbReference type="ARBA" id="ARBA00023224"/>
    </source>
</evidence>
<dbReference type="SUPFAM" id="SSF81321">
    <property type="entry name" value="Family A G protein-coupled receptor-like"/>
    <property type="match status" value="1"/>
</dbReference>
<gene>
    <name evidence="16" type="primary">LOC102378253</name>
</gene>
<dbReference type="FunFam" id="1.10.1220.70:FF:000001">
    <property type="entry name" value="Olfactory receptor"/>
    <property type="match status" value="1"/>
</dbReference>
<dbReference type="KEGG" id="asn:102378253"/>
<feature type="domain" description="G-protein coupled receptors family 1 profile" evidence="14">
    <location>
        <begin position="52"/>
        <end position="301"/>
    </location>
</feature>
<keyword evidence="9 13" id="KW-0472">Membrane</keyword>
<dbReference type="FunFam" id="1.20.1070.10:FF:000001">
    <property type="entry name" value="Olfactory receptor"/>
    <property type="match status" value="1"/>
</dbReference>
<feature type="transmembrane region" description="Helical" evidence="13">
    <location>
        <begin position="208"/>
        <end position="237"/>
    </location>
</feature>
<keyword evidence="3 13" id="KW-1003">Cell membrane</keyword>
<dbReference type="InterPro" id="IPR000725">
    <property type="entry name" value="Olfact_rcpt"/>
</dbReference>
<evidence type="ECO:0000256" key="9">
    <source>
        <dbReference type="ARBA" id="ARBA00023136"/>
    </source>
</evidence>
<dbReference type="Gene3D" id="1.20.1070.10">
    <property type="entry name" value="Rhodopsin 7-helix transmembrane proteins"/>
    <property type="match status" value="1"/>
</dbReference>
<evidence type="ECO:0000256" key="4">
    <source>
        <dbReference type="ARBA" id="ARBA00022606"/>
    </source>
</evidence>
<feature type="transmembrane region" description="Helical" evidence="13">
    <location>
        <begin position="283"/>
        <end position="303"/>
    </location>
</feature>